<dbReference type="Proteomes" id="UP000679629">
    <property type="component" value="Chromosome"/>
</dbReference>
<evidence type="ECO:0000313" key="2">
    <source>
        <dbReference type="EMBL" id="QWB25726.1"/>
    </source>
</evidence>
<dbReference type="EMBL" id="CP075896">
    <property type="protein sequence ID" value="QWB25726.1"/>
    <property type="molecule type" value="Genomic_DNA"/>
</dbReference>
<reference evidence="3" key="1">
    <citation type="submission" date="2021-05" db="EMBL/GenBank/DDBJ databases">
        <title>Direct Submission.</title>
        <authorList>
            <person name="Li K."/>
            <person name="Gao J."/>
        </authorList>
    </citation>
    <scope>NUCLEOTIDE SEQUENCE [LARGE SCALE GENOMIC DNA]</scope>
    <source>
        <strain evidence="3">MG62</strain>
    </source>
</reference>
<protein>
    <submittedName>
        <fullName evidence="2">DUF397 domain-containing protein</fullName>
    </submittedName>
</protein>
<evidence type="ECO:0000313" key="3">
    <source>
        <dbReference type="Proteomes" id="UP000679629"/>
    </source>
</evidence>
<name>A0ABX8FXC5_9ACTN</name>
<keyword evidence="3" id="KW-1185">Reference proteome</keyword>
<accession>A0ABX8FXC5</accession>
<dbReference type="InterPro" id="IPR007278">
    <property type="entry name" value="DUF397"/>
</dbReference>
<dbReference type="RefSeq" id="WP_215121525.1">
    <property type="nucleotide sequence ID" value="NZ_CP075896.1"/>
</dbReference>
<evidence type="ECO:0000259" key="1">
    <source>
        <dbReference type="Pfam" id="PF04149"/>
    </source>
</evidence>
<feature type="domain" description="DUF397" evidence="1">
    <location>
        <begin position="9"/>
        <end position="58"/>
    </location>
</feature>
<feature type="domain" description="DUF397" evidence="1">
    <location>
        <begin position="59"/>
        <end position="111"/>
    </location>
</feature>
<sequence length="116" mass="12401">MREYDLTTAHWRRSSYSDGNGGDCVEVADGIPGTVPVRDSKLADGPVVLVGADAWVEFAHWRKSSYSDGNGGNCVEVADGIPGTVPVRDSKLADSPVVLVGADAWGAFIGHHRRRH</sequence>
<gene>
    <name evidence="2" type="ORF">KJK29_25935</name>
</gene>
<proteinExistence type="predicted"/>
<organism evidence="2 3">
    <name type="scientific">Streptomyces koelreuteriae</name>
    <dbReference type="NCBI Taxonomy" id="2838015"/>
    <lineage>
        <taxon>Bacteria</taxon>
        <taxon>Bacillati</taxon>
        <taxon>Actinomycetota</taxon>
        <taxon>Actinomycetes</taxon>
        <taxon>Kitasatosporales</taxon>
        <taxon>Streptomycetaceae</taxon>
        <taxon>Streptomyces</taxon>
    </lineage>
</organism>
<dbReference type="Pfam" id="PF04149">
    <property type="entry name" value="DUF397"/>
    <property type="match status" value="2"/>
</dbReference>